<dbReference type="InterPro" id="IPR015917">
    <property type="entry name" value="Pept_C14A"/>
</dbReference>
<dbReference type="PROSITE" id="PS50207">
    <property type="entry name" value="CASPASE_P10"/>
    <property type="match status" value="1"/>
</dbReference>
<evidence type="ECO:0000259" key="8">
    <source>
        <dbReference type="PROSITE" id="PS50208"/>
    </source>
</evidence>
<comment type="similarity">
    <text evidence="1 6">Belongs to the peptidase C14A family.</text>
</comment>
<dbReference type="Gene3D" id="3.40.50.1460">
    <property type="match status" value="1"/>
</dbReference>
<evidence type="ECO:0000256" key="2">
    <source>
        <dbReference type="ARBA" id="ARBA00022670"/>
    </source>
</evidence>
<keyword evidence="3" id="KW-0378">Hydrolase</keyword>
<dbReference type="InterPro" id="IPR033139">
    <property type="entry name" value="Caspase_cys_AS"/>
</dbReference>
<dbReference type="InterPro" id="IPR029030">
    <property type="entry name" value="Caspase-like_dom_sf"/>
</dbReference>
<dbReference type="InterPro" id="IPR016129">
    <property type="entry name" value="Caspase_his_AS"/>
</dbReference>
<dbReference type="SUPFAM" id="SSF52129">
    <property type="entry name" value="Caspase-like"/>
    <property type="match status" value="1"/>
</dbReference>
<sequence length="281" mass="32243">MYKMSEECSIPDAGSYAANTPNLSDASAVTKSRPVFSPDDLYYNMSGDRYIYIFNHYAYQKTRYFNQHRPSTREGTQKDVNRLSKVFSRLGFKVVAHNDLEHGDIIKEVTAISSRDHSNTSCLFFAFLTHGERGGDLYASDRPYQFRDVLVLLEHGHASLLAKPKVLFVQACRGDQKDEGRRVELDSPVASYVVPTHADFLILYSTVEDYLSYRDTNGSFMIQDLCNIIESYHESCDLLHLITLVHHRVAYHRSTYAPKSTHHNKKQMPETRFSLTKLLKL</sequence>
<accession>A0A5E4Q643</accession>
<dbReference type="PROSITE" id="PS50208">
    <property type="entry name" value="CASPASE_P20"/>
    <property type="match status" value="1"/>
</dbReference>
<feature type="domain" description="Caspase family p10" evidence="7">
    <location>
        <begin position="190"/>
        <end position="281"/>
    </location>
</feature>
<dbReference type="PANTHER" id="PTHR22576:SF41">
    <property type="entry name" value="CASPASE 14, APOPTOSIS-RELATED CYSTEINE PEPTIDASE"/>
    <property type="match status" value="1"/>
</dbReference>
<dbReference type="Pfam" id="PF00656">
    <property type="entry name" value="Peptidase_C14"/>
    <property type="match status" value="1"/>
</dbReference>
<dbReference type="InterPro" id="IPR002138">
    <property type="entry name" value="Pept_C14_p10"/>
</dbReference>
<evidence type="ECO:0000256" key="4">
    <source>
        <dbReference type="ARBA" id="ARBA00022807"/>
    </source>
</evidence>
<dbReference type="Proteomes" id="UP000324832">
    <property type="component" value="Unassembled WGS sequence"/>
</dbReference>
<gene>
    <name evidence="9" type="ORF">LSINAPIS_LOCUS5441</name>
</gene>
<dbReference type="SMART" id="SM00115">
    <property type="entry name" value="CASc"/>
    <property type="match status" value="1"/>
</dbReference>
<dbReference type="InterPro" id="IPR001309">
    <property type="entry name" value="Pept_C14_p20"/>
</dbReference>
<organism evidence="9 10">
    <name type="scientific">Leptidea sinapis</name>
    <dbReference type="NCBI Taxonomy" id="189913"/>
    <lineage>
        <taxon>Eukaryota</taxon>
        <taxon>Metazoa</taxon>
        <taxon>Ecdysozoa</taxon>
        <taxon>Arthropoda</taxon>
        <taxon>Hexapoda</taxon>
        <taxon>Insecta</taxon>
        <taxon>Pterygota</taxon>
        <taxon>Neoptera</taxon>
        <taxon>Endopterygota</taxon>
        <taxon>Lepidoptera</taxon>
        <taxon>Glossata</taxon>
        <taxon>Ditrysia</taxon>
        <taxon>Papilionoidea</taxon>
        <taxon>Pieridae</taxon>
        <taxon>Dismorphiinae</taxon>
        <taxon>Leptidea</taxon>
    </lineage>
</organism>
<dbReference type="AlphaFoldDB" id="A0A5E4Q643"/>
<dbReference type="InterPro" id="IPR011600">
    <property type="entry name" value="Pept_C14_caspase"/>
</dbReference>
<evidence type="ECO:0000256" key="6">
    <source>
        <dbReference type="RuleBase" id="RU003971"/>
    </source>
</evidence>
<protein>
    <recommendedName>
        <fullName evidence="11">Caspase family p20 domain-containing protein</fullName>
    </recommendedName>
</protein>
<dbReference type="GO" id="GO:0006508">
    <property type="term" value="P:proteolysis"/>
    <property type="evidence" value="ECO:0007669"/>
    <property type="project" value="UniProtKB-KW"/>
</dbReference>
<reference evidence="9 10" key="1">
    <citation type="submission" date="2017-07" db="EMBL/GenBank/DDBJ databases">
        <authorList>
            <person name="Talla V."/>
            <person name="Backstrom N."/>
        </authorList>
    </citation>
    <scope>NUCLEOTIDE SEQUENCE [LARGE SCALE GENOMIC DNA]</scope>
</reference>
<name>A0A5E4Q643_9NEOP</name>
<keyword evidence="4" id="KW-0788">Thiol protease</keyword>
<evidence type="ECO:0008006" key="11">
    <source>
        <dbReference type="Google" id="ProtNLM"/>
    </source>
</evidence>
<evidence type="ECO:0000313" key="10">
    <source>
        <dbReference type="Proteomes" id="UP000324832"/>
    </source>
</evidence>
<dbReference type="GO" id="GO:0004197">
    <property type="term" value="F:cysteine-type endopeptidase activity"/>
    <property type="evidence" value="ECO:0007669"/>
    <property type="project" value="InterPro"/>
</dbReference>
<proteinExistence type="inferred from homology"/>
<evidence type="ECO:0000256" key="1">
    <source>
        <dbReference type="ARBA" id="ARBA00010134"/>
    </source>
</evidence>
<evidence type="ECO:0000259" key="7">
    <source>
        <dbReference type="PROSITE" id="PS50207"/>
    </source>
</evidence>
<dbReference type="EMBL" id="FZQP02001559">
    <property type="protein sequence ID" value="VVC93200.1"/>
    <property type="molecule type" value="Genomic_DNA"/>
</dbReference>
<evidence type="ECO:0000256" key="3">
    <source>
        <dbReference type="ARBA" id="ARBA00022801"/>
    </source>
</evidence>
<dbReference type="PANTHER" id="PTHR22576">
    <property type="entry name" value="MUCOSA ASSOCIATED LYMPHOID TISSUE LYMPHOMA TRANSLOCATION PROTEIN 1/PARACASPASE"/>
    <property type="match status" value="1"/>
</dbReference>
<evidence type="ECO:0000256" key="5">
    <source>
        <dbReference type="ARBA" id="ARBA00023145"/>
    </source>
</evidence>
<dbReference type="PROSITE" id="PS01121">
    <property type="entry name" value="CASPASE_HIS"/>
    <property type="match status" value="1"/>
</dbReference>
<evidence type="ECO:0000313" key="9">
    <source>
        <dbReference type="EMBL" id="VVC93200.1"/>
    </source>
</evidence>
<keyword evidence="5" id="KW-0865">Zymogen</keyword>
<dbReference type="InterPro" id="IPR052039">
    <property type="entry name" value="Caspase-related_regulators"/>
</dbReference>
<dbReference type="PRINTS" id="PR00376">
    <property type="entry name" value="IL1BCENZYME"/>
</dbReference>
<keyword evidence="10" id="KW-1185">Reference proteome</keyword>
<keyword evidence="2" id="KW-0645">Protease</keyword>
<dbReference type="PROSITE" id="PS01122">
    <property type="entry name" value="CASPASE_CYS"/>
    <property type="match status" value="1"/>
</dbReference>
<feature type="domain" description="Caspase family p20" evidence="8">
    <location>
        <begin position="47"/>
        <end position="176"/>
    </location>
</feature>